<evidence type="ECO:0000256" key="3">
    <source>
        <dbReference type="ARBA" id="ARBA00011396"/>
    </source>
</evidence>
<dbReference type="Proteomes" id="UP001063166">
    <property type="component" value="Unassembled WGS sequence"/>
</dbReference>
<comment type="caution">
    <text evidence="9">The sequence shown here is derived from an EMBL/GenBank/DDBJ whole genome shotgun (WGS) entry which is preliminary data.</text>
</comment>
<comment type="subunit">
    <text evidence="3">Interacts with ERF2.</text>
</comment>
<sequence length="349" mass="38897">MQPQPTSSPFEVVVHSAASEPESHLPRASSDNNEGKRTPADDSVLQERTIVGSEDTHGETGDEKRLSLLPNANAPSPNTHNHHGYLDADEIRAEEVSDPLRMPAHNGFEGQELTVVVEDGDITDAAAGGDLYPVSEKKPSPATSRRASHLHLDLKPPSPQPWEIIDPPDRDERKGGQDYYSTLGSHKFDTLQSTTHTRPLIPKSSYYFGPPPSDSAFGTPPVGQIGVHHPREIIRIERDYTGGELVQFAPIYPLELEGRITPTHFLESINAINELLISAHSLRHSFMDNLLAVLTLQLSRLFLTSHYEQQMRKLQSLIDELNVALYNPVGLNILWPRNVAFLYLEIEYY</sequence>
<dbReference type="EMBL" id="BRPK01000003">
    <property type="protein sequence ID" value="GLB36611.1"/>
    <property type="molecule type" value="Genomic_DNA"/>
</dbReference>
<evidence type="ECO:0000259" key="8">
    <source>
        <dbReference type="Pfam" id="PF10256"/>
    </source>
</evidence>
<evidence type="ECO:0000256" key="4">
    <source>
        <dbReference type="ARBA" id="ARBA00018463"/>
    </source>
</evidence>
<evidence type="ECO:0000256" key="5">
    <source>
        <dbReference type="ARBA" id="ARBA00022824"/>
    </source>
</evidence>
<dbReference type="OrthoDB" id="2190159at2759"/>
<gene>
    <name evidence="9" type="ORF">LshimejAT787_0308990</name>
</gene>
<evidence type="ECO:0000256" key="1">
    <source>
        <dbReference type="ARBA" id="ARBA00004406"/>
    </source>
</evidence>
<evidence type="ECO:0000256" key="2">
    <source>
        <dbReference type="ARBA" id="ARBA00007732"/>
    </source>
</evidence>
<dbReference type="InterPro" id="IPR019383">
    <property type="entry name" value="Golgin_A_7/ERF4"/>
</dbReference>
<evidence type="ECO:0000313" key="10">
    <source>
        <dbReference type="Proteomes" id="UP001063166"/>
    </source>
</evidence>
<dbReference type="AlphaFoldDB" id="A0A9P3UMS2"/>
<feature type="compositionally biased region" description="Basic and acidic residues" evidence="7">
    <location>
        <begin position="54"/>
        <end position="66"/>
    </location>
</feature>
<evidence type="ECO:0000256" key="6">
    <source>
        <dbReference type="ARBA" id="ARBA00023136"/>
    </source>
</evidence>
<reference evidence="9" key="1">
    <citation type="submission" date="2022-07" db="EMBL/GenBank/DDBJ databases">
        <title>The genome of Lyophyllum shimeji provides insight into the initial evolution of ectomycorrhizal fungal genome.</title>
        <authorList>
            <person name="Kobayashi Y."/>
            <person name="Shibata T."/>
            <person name="Hirakawa H."/>
            <person name="Shigenobu S."/>
            <person name="Nishiyama T."/>
            <person name="Yamada A."/>
            <person name="Hasebe M."/>
            <person name="Kawaguchi M."/>
        </authorList>
    </citation>
    <scope>NUCLEOTIDE SEQUENCE</scope>
    <source>
        <strain evidence="9">AT787</strain>
    </source>
</reference>
<dbReference type="GO" id="GO:0006612">
    <property type="term" value="P:protein targeting to membrane"/>
    <property type="evidence" value="ECO:0007669"/>
    <property type="project" value="TreeGrafter"/>
</dbReference>
<feature type="domain" description="Golgin subfamily A member 7/ERF4" evidence="8">
    <location>
        <begin position="233"/>
        <end position="345"/>
    </location>
</feature>
<feature type="compositionally biased region" description="Basic and acidic residues" evidence="7">
    <location>
        <begin position="167"/>
        <end position="176"/>
    </location>
</feature>
<name>A0A9P3UMS2_LYOSH</name>
<comment type="subcellular location">
    <subcellularLocation>
        <location evidence="1">Endoplasmic reticulum membrane</location>
        <topology evidence="1">Peripheral membrane protein</topology>
    </subcellularLocation>
</comment>
<evidence type="ECO:0000256" key="7">
    <source>
        <dbReference type="SAM" id="MobiDB-lite"/>
    </source>
</evidence>
<evidence type="ECO:0000313" key="9">
    <source>
        <dbReference type="EMBL" id="GLB36611.1"/>
    </source>
</evidence>
<dbReference type="InterPro" id="IPR051371">
    <property type="entry name" value="Ras_palmitoyltransferase"/>
</dbReference>
<keyword evidence="5" id="KW-0256">Endoplasmic reticulum</keyword>
<dbReference type="GO" id="GO:0031211">
    <property type="term" value="C:endoplasmic reticulum palmitoyltransferase complex"/>
    <property type="evidence" value="ECO:0007669"/>
    <property type="project" value="TreeGrafter"/>
</dbReference>
<organism evidence="9 10">
    <name type="scientific">Lyophyllum shimeji</name>
    <name type="common">Hon-shimeji</name>
    <name type="synonym">Tricholoma shimeji</name>
    <dbReference type="NCBI Taxonomy" id="47721"/>
    <lineage>
        <taxon>Eukaryota</taxon>
        <taxon>Fungi</taxon>
        <taxon>Dikarya</taxon>
        <taxon>Basidiomycota</taxon>
        <taxon>Agaricomycotina</taxon>
        <taxon>Agaricomycetes</taxon>
        <taxon>Agaricomycetidae</taxon>
        <taxon>Agaricales</taxon>
        <taxon>Tricholomatineae</taxon>
        <taxon>Lyophyllaceae</taxon>
        <taxon>Lyophyllum</taxon>
    </lineage>
</organism>
<comment type="similarity">
    <text evidence="2">Belongs to the ERF4 family.</text>
</comment>
<accession>A0A9P3UMS2</accession>
<dbReference type="Pfam" id="PF10256">
    <property type="entry name" value="Erf4"/>
    <property type="match status" value="1"/>
</dbReference>
<keyword evidence="10" id="KW-1185">Reference proteome</keyword>
<feature type="region of interest" description="Disordered" evidence="7">
    <location>
        <begin position="1"/>
        <end position="87"/>
    </location>
</feature>
<dbReference type="PANTHER" id="PTHR13254:SF0">
    <property type="entry name" value="GOLGIN SUBFAMILY A MEMBER 7_ERF4 DOMAIN-CONTAINING PROTEIN"/>
    <property type="match status" value="1"/>
</dbReference>
<feature type="region of interest" description="Disordered" evidence="7">
    <location>
        <begin position="125"/>
        <end position="177"/>
    </location>
</feature>
<protein>
    <recommendedName>
        <fullName evidence="4">Ras modification protein ERF4</fullName>
    </recommendedName>
</protein>
<keyword evidence="6" id="KW-0472">Membrane</keyword>
<proteinExistence type="inferred from homology"/>
<dbReference type="GO" id="GO:0005789">
    <property type="term" value="C:endoplasmic reticulum membrane"/>
    <property type="evidence" value="ECO:0007669"/>
    <property type="project" value="UniProtKB-SubCell"/>
</dbReference>
<dbReference type="PANTHER" id="PTHR13254">
    <property type="entry name" value="GOLGI AUTOANTIGEN, GOLGIN SUBFAMILY A, 7"/>
    <property type="match status" value="1"/>
</dbReference>